<evidence type="ECO:0000256" key="5">
    <source>
        <dbReference type="ARBA" id="ARBA00022723"/>
    </source>
</evidence>
<dbReference type="InterPro" id="IPR045865">
    <property type="entry name" value="ACT-like_dom_sf"/>
</dbReference>
<evidence type="ECO:0000256" key="9">
    <source>
        <dbReference type="ARBA" id="ARBA00023232"/>
    </source>
</evidence>
<organism evidence="15 16">
    <name type="scientific">Acrobeloides nanus</name>
    <dbReference type="NCBI Taxonomy" id="290746"/>
    <lineage>
        <taxon>Eukaryota</taxon>
        <taxon>Metazoa</taxon>
        <taxon>Ecdysozoa</taxon>
        <taxon>Nematoda</taxon>
        <taxon>Chromadorea</taxon>
        <taxon>Rhabditida</taxon>
        <taxon>Tylenchina</taxon>
        <taxon>Cephalobomorpha</taxon>
        <taxon>Cephaloboidea</taxon>
        <taxon>Cephalobidae</taxon>
        <taxon>Acrobeloides</taxon>
    </lineage>
</organism>
<dbReference type="CDD" id="cd04904">
    <property type="entry name" value="ACT_AAAH"/>
    <property type="match status" value="1"/>
</dbReference>
<dbReference type="InterPro" id="IPR002912">
    <property type="entry name" value="ACT_dom"/>
</dbReference>
<feature type="domain" description="Biopterin-dependent aromatic amino acid hydroxylase family profile" evidence="13">
    <location>
        <begin position="105"/>
        <end position="491"/>
    </location>
</feature>
<feature type="domain" description="ACT" evidence="14">
    <location>
        <begin position="31"/>
        <end position="108"/>
    </location>
</feature>
<evidence type="ECO:0000256" key="10">
    <source>
        <dbReference type="ARBA" id="ARBA00029922"/>
    </source>
</evidence>
<sequence>MGFHESPSDIDLEYTMDAYVAEIATNPAHTTVIFTLKEEPGALAETLKIFKDRKVNLKHIESRPSKYQNGCYEILVEFSDDSDKSRVEEIIRLFKKKSHKFHVQDFNSQIKHNSESVPWFPKRIRDIDQFANRILSYGAELDSDHPGFTDPVYRIHHPGFTDPVYRIRRKEFADIAFNYRYGEKIPRVIYTEDEIRTWRTIYNELVQLYPTHACSEFNYIFPLLQQNCGYSPDNIPQLEDVSNFLKDCTGFTLRPVAGLLSSRDFLADVSNFLKDCTGFTLRPVAGLLSSRDFLAGLAFRVFHSTQYIRHSSKPMYTPEPDVCHELLGHAPLFADPDFAQFSQEIGLASLGASDEWVEKLATLYWFTVEYGICLEKGQPKAYGAGLLSSFGELQYCLTDEPQAAPFDPAVISVTKYPITNYQPKYFIADSFADAKNKLTAWAATIPKPFHARYNPYTQSIEILDKVPAIKQVVRDIKCQITTLEDALSKFQTNGYSKMNGNGIH</sequence>
<keyword evidence="7 11" id="KW-0408">Iron</keyword>
<dbReference type="PIRSF" id="PIRSF000336">
    <property type="entry name" value="TH"/>
    <property type="match status" value="1"/>
</dbReference>
<evidence type="ECO:0000256" key="12">
    <source>
        <dbReference type="PIRSR" id="PIRSR601273-2"/>
    </source>
</evidence>
<evidence type="ECO:0000256" key="7">
    <source>
        <dbReference type="ARBA" id="ARBA00023004"/>
    </source>
</evidence>
<evidence type="ECO:0000313" key="16">
    <source>
        <dbReference type="WBParaSite" id="ACRNAN_Path_213.g775.t1"/>
    </source>
</evidence>
<reference evidence="16" key="1">
    <citation type="submission" date="2022-11" db="UniProtKB">
        <authorList>
            <consortium name="WormBaseParasite"/>
        </authorList>
    </citation>
    <scope>IDENTIFICATION</scope>
</reference>
<dbReference type="GO" id="GO:0006559">
    <property type="term" value="P:L-phenylalanine catabolic process"/>
    <property type="evidence" value="ECO:0007669"/>
    <property type="project" value="UniProtKB-KW"/>
</dbReference>
<keyword evidence="5 11" id="KW-0479">Metal-binding</keyword>
<protein>
    <recommendedName>
        <fullName evidence="4">phenylalanine 4-monooxygenase</fullName>
        <ecNumber evidence="4">1.14.16.1</ecNumber>
    </recommendedName>
    <alternativeName>
        <fullName evidence="10">Phe-4-monooxygenase</fullName>
    </alternativeName>
</protein>
<dbReference type="InterPro" id="IPR019773">
    <property type="entry name" value="Tyrosine_3-monooxygenase-like"/>
</dbReference>
<comment type="pathway">
    <text evidence="2">Amino-acid degradation; L-phenylalanine degradation; acetoacetate and fumarate from L-phenylalanine: step 1/6.</text>
</comment>
<feature type="binding site" evidence="11">
    <location>
        <position position="324"/>
    </location>
    <ligand>
        <name>Fe cation</name>
        <dbReference type="ChEBI" id="CHEBI:24875"/>
    </ligand>
</feature>
<evidence type="ECO:0000256" key="4">
    <source>
        <dbReference type="ARBA" id="ARBA00011995"/>
    </source>
</evidence>
<dbReference type="SUPFAM" id="SSF55021">
    <property type="entry name" value="ACT-like"/>
    <property type="match status" value="1"/>
</dbReference>
<dbReference type="InterPro" id="IPR019774">
    <property type="entry name" value="Aromatic-AA_hydroxylase_C"/>
</dbReference>
<dbReference type="WBParaSite" id="ACRNAN_Path_213.g775.t1">
    <property type="protein sequence ID" value="ACRNAN_Path_213.g775.t1"/>
    <property type="gene ID" value="ACRNAN_Path_213.g775"/>
</dbReference>
<dbReference type="Pfam" id="PF00351">
    <property type="entry name" value="Biopterin_H"/>
    <property type="match status" value="2"/>
</dbReference>
<evidence type="ECO:0000259" key="14">
    <source>
        <dbReference type="PROSITE" id="PS51671"/>
    </source>
</evidence>
<dbReference type="PANTHER" id="PTHR11473:SF24">
    <property type="entry name" value="PHENYLALANINE-4-HYDROXYLASE"/>
    <property type="match status" value="1"/>
</dbReference>
<comment type="cofactor">
    <cofactor evidence="1 12">
        <name>Fe(2+)</name>
        <dbReference type="ChEBI" id="CHEBI:29033"/>
    </cofactor>
</comment>
<dbReference type="InterPro" id="IPR036329">
    <property type="entry name" value="Aro-AA_hydroxylase_C_sf"/>
</dbReference>
<keyword evidence="15" id="KW-1185">Reference proteome</keyword>
<dbReference type="InterPro" id="IPR041912">
    <property type="entry name" value="Euk_PheOH_cat"/>
</dbReference>
<evidence type="ECO:0000256" key="8">
    <source>
        <dbReference type="ARBA" id="ARBA00023033"/>
    </source>
</evidence>
<evidence type="ECO:0000256" key="3">
    <source>
        <dbReference type="ARBA" id="ARBA00009712"/>
    </source>
</evidence>
<dbReference type="Proteomes" id="UP000887540">
    <property type="component" value="Unplaced"/>
</dbReference>
<dbReference type="InterPro" id="IPR001273">
    <property type="entry name" value="ArAA_hydroxylase"/>
</dbReference>
<evidence type="ECO:0000259" key="13">
    <source>
        <dbReference type="PROSITE" id="PS51410"/>
    </source>
</evidence>
<proteinExistence type="inferred from homology"/>
<dbReference type="EC" id="1.14.16.1" evidence="4"/>
<dbReference type="GO" id="GO:0004505">
    <property type="term" value="F:phenylalanine 4-monooxygenase activity"/>
    <property type="evidence" value="ECO:0007669"/>
    <property type="project" value="UniProtKB-EC"/>
</dbReference>
<dbReference type="PROSITE" id="PS51671">
    <property type="entry name" value="ACT"/>
    <property type="match status" value="1"/>
</dbReference>
<dbReference type="AlphaFoldDB" id="A0A914C3S5"/>
<evidence type="ECO:0000256" key="11">
    <source>
        <dbReference type="PIRSR" id="PIRSR000336-1"/>
    </source>
</evidence>
<dbReference type="PRINTS" id="PR00372">
    <property type="entry name" value="FYWHYDRXLASE"/>
</dbReference>
<dbReference type="Pfam" id="PF01842">
    <property type="entry name" value="ACT"/>
    <property type="match status" value="1"/>
</dbReference>
<dbReference type="GO" id="GO:0005506">
    <property type="term" value="F:iron ion binding"/>
    <property type="evidence" value="ECO:0007669"/>
    <property type="project" value="InterPro"/>
</dbReference>
<dbReference type="SUPFAM" id="SSF56534">
    <property type="entry name" value="Aromatic aminoacid monoxygenases, catalytic and oligomerization domains"/>
    <property type="match status" value="2"/>
</dbReference>
<name>A0A914C3S5_9BILA</name>
<evidence type="ECO:0000256" key="6">
    <source>
        <dbReference type="ARBA" id="ARBA00023002"/>
    </source>
</evidence>
<dbReference type="PANTHER" id="PTHR11473">
    <property type="entry name" value="AROMATIC AMINO ACID HYDROXYLASE"/>
    <property type="match status" value="1"/>
</dbReference>
<evidence type="ECO:0000256" key="1">
    <source>
        <dbReference type="ARBA" id="ARBA00001954"/>
    </source>
</evidence>
<dbReference type="CDD" id="cd03347">
    <property type="entry name" value="eu_PheOH"/>
    <property type="match status" value="1"/>
</dbReference>
<dbReference type="InterPro" id="IPR036951">
    <property type="entry name" value="ArAA_hydroxylase_sf"/>
</dbReference>
<evidence type="ECO:0000313" key="15">
    <source>
        <dbReference type="Proteomes" id="UP000887540"/>
    </source>
</evidence>
<comment type="similarity">
    <text evidence="3">Belongs to the biopterin-dependent aromatic amino acid hydroxylase family.</text>
</comment>
<keyword evidence="9" id="KW-0585">Phenylalanine catabolism</keyword>
<dbReference type="PROSITE" id="PS51410">
    <property type="entry name" value="BH4_AAA_HYDROXYL_2"/>
    <property type="match status" value="1"/>
</dbReference>
<keyword evidence="6" id="KW-0560">Oxidoreductase</keyword>
<evidence type="ECO:0000256" key="2">
    <source>
        <dbReference type="ARBA" id="ARBA00005088"/>
    </source>
</evidence>
<dbReference type="Gene3D" id="1.10.800.10">
    <property type="entry name" value="Aromatic amino acid hydroxylase"/>
    <property type="match status" value="3"/>
</dbReference>
<feature type="binding site" evidence="11">
    <location>
        <position position="369"/>
    </location>
    <ligand>
        <name>Fe cation</name>
        <dbReference type="ChEBI" id="CHEBI:24875"/>
    </ligand>
</feature>
<feature type="binding site" evidence="11">
    <location>
        <position position="329"/>
    </location>
    <ligand>
        <name>Fe cation</name>
        <dbReference type="ChEBI" id="CHEBI:24875"/>
    </ligand>
</feature>
<keyword evidence="8" id="KW-0503">Monooxygenase</keyword>
<accession>A0A914C3S5</accession>